<dbReference type="InterPro" id="IPR014942">
    <property type="entry name" value="AbiEii"/>
</dbReference>
<comment type="caution">
    <text evidence="1">The sequence shown here is derived from an EMBL/GenBank/DDBJ whole genome shotgun (WGS) entry which is preliminary data.</text>
</comment>
<reference evidence="2" key="1">
    <citation type="journal article" date="2019" name="Int. J. Syst. Evol. Microbiol.">
        <title>The Global Catalogue of Microorganisms (GCM) 10K type strain sequencing project: providing services to taxonomists for standard genome sequencing and annotation.</title>
        <authorList>
            <consortium name="The Broad Institute Genomics Platform"/>
            <consortium name="The Broad Institute Genome Sequencing Center for Infectious Disease"/>
            <person name="Wu L."/>
            <person name="Ma J."/>
        </authorList>
    </citation>
    <scope>NUCLEOTIDE SEQUENCE [LARGE SCALE GENOMIC DNA]</scope>
    <source>
        <strain evidence="2">NBRC 111981</strain>
    </source>
</reference>
<dbReference type="Pfam" id="PF08843">
    <property type="entry name" value="AbiEii"/>
    <property type="match status" value="1"/>
</dbReference>
<keyword evidence="2" id="KW-1185">Reference proteome</keyword>
<proteinExistence type="predicted"/>
<evidence type="ECO:0008006" key="3">
    <source>
        <dbReference type="Google" id="ProtNLM"/>
    </source>
</evidence>
<protein>
    <recommendedName>
        <fullName evidence="3">Nucleotidyl transferase AbiEii toxin, Type IV TA system</fullName>
    </recommendedName>
</protein>
<evidence type="ECO:0000313" key="2">
    <source>
        <dbReference type="Proteomes" id="UP001156627"/>
    </source>
</evidence>
<evidence type="ECO:0000313" key="1">
    <source>
        <dbReference type="EMBL" id="GLQ89152.1"/>
    </source>
</evidence>
<sequence>MSDIELREWVSGAQTTRDLHFRQAIHTIVTAMTLDAELAEMSYMKGGILLAIRYHSPRYTTDIDFSTPTGYSQEEQEKLLGRLSKGLALASERLEYDIECRIQSAKPEPRPKPEFRVLWINLKVGIGYALRGTKDHIKLMSGQCTTAIQMDYSFDERVPTNDIFELDSDQCLRVYALTTLVAEKYRALLQQVIRRRARRQDIYDLNFLLRSFNLTSRECRTEILSALRIKAEDREVEISRDAMASQEVRERAAQEYEHLADELSEGELPDFDESFDNVRAYFESLPW</sequence>
<organism evidence="1 2">
    <name type="scientific">Dyella flagellata</name>
    <dbReference type="NCBI Taxonomy" id="1867833"/>
    <lineage>
        <taxon>Bacteria</taxon>
        <taxon>Pseudomonadati</taxon>
        <taxon>Pseudomonadota</taxon>
        <taxon>Gammaproteobacteria</taxon>
        <taxon>Lysobacterales</taxon>
        <taxon>Rhodanobacteraceae</taxon>
        <taxon>Dyella</taxon>
    </lineage>
</organism>
<accession>A0ABQ5XCG8</accession>
<gene>
    <name evidence="1" type="ORF">GCM10007898_27240</name>
</gene>
<name>A0ABQ5XCG8_9GAMM</name>
<dbReference type="EMBL" id="BSOA01000029">
    <property type="protein sequence ID" value="GLQ89152.1"/>
    <property type="molecule type" value="Genomic_DNA"/>
</dbReference>
<dbReference type="RefSeq" id="WP_284332589.1">
    <property type="nucleotide sequence ID" value="NZ_BSOA01000029.1"/>
</dbReference>
<dbReference type="Proteomes" id="UP001156627">
    <property type="component" value="Unassembled WGS sequence"/>
</dbReference>